<reference evidence="3 4" key="1">
    <citation type="journal article" date="2015" name="Genome Announc.">
        <title>Expanding the biotechnology potential of lactobacilli through comparative genomics of 213 strains and associated genera.</title>
        <authorList>
            <person name="Sun Z."/>
            <person name="Harris H.M."/>
            <person name="McCann A."/>
            <person name="Guo C."/>
            <person name="Argimon S."/>
            <person name="Zhang W."/>
            <person name="Yang X."/>
            <person name="Jeffery I.B."/>
            <person name="Cooney J.C."/>
            <person name="Kagawa T.F."/>
            <person name="Liu W."/>
            <person name="Song Y."/>
            <person name="Salvetti E."/>
            <person name="Wrobel A."/>
            <person name="Rasinkangas P."/>
            <person name="Parkhill J."/>
            <person name="Rea M.C."/>
            <person name="O'Sullivan O."/>
            <person name="Ritari J."/>
            <person name="Douillard F.P."/>
            <person name="Paul Ross R."/>
            <person name="Yang R."/>
            <person name="Briner A.E."/>
            <person name="Felis G.E."/>
            <person name="de Vos W.M."/>
            <person name="Barrangou R."/>
            <person name="Klaenhammer T.R."/>
            <person name="Caufield P.W."/>
            <person name="Cui Y."/>
            <person name="Zhang H."/>
            <person name="O'Toole P.W."/>
        </authorList>
    </citation>
    <scope>NUCLEOTIDE SEQUENCE [LARGE SCALE GENOMIC DNA]</scope>
    <source>
        <strain evidence="3 4">DSM 22698</strain>
    </source>
</reference>
<keyword evidence="2" id="KW-1133">Transmembrane helix</keyword>
<feature type="transmembrane region" description="Helical" evidence="2">
    <location>
        <begin position="12"/>
        <end position="45"/>
    </location>
</feature>
<dbReference type="OrthoDB" id="9975491at2"/>
<dbReference type="Proteomes" id="UP000051789">
    <property type="component" value="Unassembled WGS sequence"/>
</dbReference>
<evidence type="ECO:0000313" key="3">
    <source>
        <dbReference type="EMBL" id="KRM86417.1"/>
    </source>
</evidence>
<accession>A0A0R2C409</accession>
<dbReference type="RefSeq" id="WP_054750595.1">
    <property type="nucleotide sequence ID" value="NZ_AYZK01000010.1"/>
</dbReference>
<dbReference type="PATRIC" id="fig|1423810.4.peg.760"/>
<organism evidence="3 4">
    <name type="scientific">Lacticaseibacillus thailandensis DSM 22698 = JCM 13996</name>
    <dbReference type="NCBI Taxonomy" id="1423810"/>
    <lineage>
        <taxon>Bacteria</taxon>
        <taxon>Bacillati</taxon>
        <taxon>Bacillota</taxon>
        <taxon>Bacilli</taxon>
        <taxon>Lactobacillales</taxon>
        <taxon>Lactobacillaceae</taxon>
        <taxon>Lacticaseibacillus</taxon>
    </lineage>
</organism>
<evidence type="ECO:0000256" key="1">
    <source>
        <dbReference type="SAM" id="MobiDB-lite"/>
    </source>
</evidence>
<evidence type="ECO:0000313" key="4">
    <source>
        <dbReference type="Proteomes" id="UP000051789"/>
    </source>
</evidence>
<name>A0A0R2C409_9LACO</name>
<evidence type="ECO:0000256" key="2">
    <source>
        <dbReference type="SAM" id="Phobius"/>
    </source>
</evidence>
<keyword evidence="2" id="KW-0812">Transmembrane</keyword>
<protein>
    <recommendedName>
        <fullName evidence="5">SHOCT domain-containing protein</fullName>
    </recommendedName>
</protein>
<feature type="transmembrane region" description="Helical" evidence="2">
    <location>
        <begin position="65"/>
        <end position="88"/>
    </location>
</feature>
<comment type="caution">
    <text evidence="3">The sequence shown here is derived from an EMBL/GenBank/DDBJ whole genome shotgun (WGS) entry which is preliminary data.</text>
</comment>
<dbReference type="Pfam" id="PF17319">
    <property type="entry name" value="DUF5362"/>
    <property type="match status" value="1"/>
</dbReference>
<feature type="compositionally biased region" description="Low complexity" evidence="1">
    <location>
        <begin position="145"/>
        <end position="180"/>
    </location>
</feature>
<feature type="region of interest" description="Disordered" evidence="1">
    <location>
        <begin position="144"/>
        <end position="194"/>
    </location>
</feature>
<evidence type="ECO:0008006" key="5">
    <source>
        <dbReference type="Google" id="ProtNLM"/>
    </source>
</evidence>
<gene>
    <name evidence="3" type="ORF">FD19_GL000745</name>
</gene>
<dbReference type="EMBL" id="AYZK01000010">
    <property type="protein sequence ID" value="KRM86417.1"/>
    <property type="molecule type" value="Genomic_DNA"/>
</dbReference>
<dbReference type="AlphaFoldDB" id="A0A0R2C409"/>
<keyword evidence="2" id="KW-0472">Membrane</keyword>
<dbReference type="STRING" id="1423810.FD19_GL000745"/>
<proteinExistence type="predicted"/>
<dbReference type="InterPro" id="IPR035287">
    <property type="entry name" value="DUF5362"/>
</dbReference>
<sequence>MDNSQLQTAKTLSLIGAIFAIVMGALYCLTIIGIILGIPMIIGGIYLLRLRHYNDDNFYAHRGAMLGWGIFFLFCTLVGGVLELVAYFQVNNHVPAANVDARPTMSFSSVERAYELKEKGVISQAEFEDIKAAALKQEGVDVNDAHAATQDASASTAASSDTPTASGTSSDADAPASSAANSEDPTTPPTHPEA</sequence>
<keyword evidence="4" id="KW-1185">Reference proteome</keyword>